<feature type="compositionally biased region" description="Low complexity" evidence="8">
    <location>
        <begin position="35"/>
        <end position="51"/>
    </location>
</feature>
<evidence type="ECO:0000256" key="5">
    <source>
        <dbReference type="ARBA" id="ARBA00022946"/>
    </source>
</evidence>
<feature type="domain" description="Peptidase M16 N-terminal" evidence="9">
    <location>
        <begin position="128"/>
        <end position="276"/>
    </location>
</feature>
<name>A0A6A7FVU7_9CRUS</name>
<evidence type="ECO:0000256" key="4">
    <source>
        <dbReference type="ARBA" id="ARBA00016741"/>
    </source>
</evidence>
<dbReference type="GO" id="GO:0005759">
    <property type="term" value="C:mitochondrial matrix"/>
    <property type="evidence" value="ECO:0007669"/>
    <property type="project" value="UniProtKB-SubCell"/>
</dbReference>
<evidence type="ECO:0000256" key="8">
    <source>
        <dbReference type="SAM" id="MobiDB-lite"/>
    </source>
</evidence>
<dbReference type="InterPro" id="IPR050361">
    <property type="entry name" value="MPP/UQCRC_Complex"/>
</dbReference>
<dbReference type="PANTHER" id="PTHR11851:SF49">
    <property type="entry name" value="MITOCHONDRIAL-PROCESSING PEPTIDASE SUBUNIT ALPHA"/>
    <property type="match status" value="1"/>
</dbReference>
<keyword evidence="6" id="KW-0496">Mitochondrion</keyword>
<dbReference type="InterPro" id="IPR011765">
    <property type="entry name" value="Pept_M16_N"/>
</dbReference>
<proteinExistence type="evidence at transcript level"/>
<accession>A0A6A7FVU7</accession>
<dbReference type="FunFam" id="3.30.830.10:FF:000014">
    <property type="entry name" value="Mitochondrial-processing peptidase alpha subunit, mitochondrial"/>
    <property type="match status" value="1"/>
</dbReference>
<feature type="region of interest" description="Disordered" evidence="8">
    <location>
        <begin position="32"/>
        <end position="67"/>
    </location>
</feature>
<comment type="function">
    <text evidence="1">Substrate recognition and binding subunit of the essential mitochondrial processing protease (MPP), which cleaves the mitochondrial sequence off newly imported precursors proteins.</text>
</comment>
<evidence type="ECO:0000313" key="11">
    <source>
        <dbReference type="EMBL" id="LAC22430.1"/>
    </source>
</evidence>
<sequence>MMNIFKSGLSRLRVTQLHEELQNFSKCSSKIIRHSSSSSGSGGSSNNSGSNPIQPSTKSPTYHTATQPEPLIDYSTKHKSDADTPSKLPKIATIPLSEEVPWIPKPIYSTESESDRVTQVTTLDNGIRVASEPKFGSFCTVGVVLDSGSRYEVAYPSGISHFLEKLAFGDTVNMKRQQIMDTFEKLGGICDCQTLRDAVIYAASVESKGLERVVEVLSEVVWRPLITEQEFEMAQMAVSYDLENLALRPEKDALLMEMIHKAAYRDNTVGLPKICPSENITKIQIPKLLSYLKHHHGPERLVVAGVGVDHDLLVRHVEQYFKSGTATWDTNPQQLHPHTAKTGVDSSLAQYTGGVCLEEADLSKVSIGPNPLPELCHLVLGLESVSHQHPDFVACCVLNVLMGGGGSFSAGGPGKGMYTRLYTNVLNKHHWMHNAVAFNHAYGDTGLFCILASSHPSHLFDLTEVLTREMVAMATTITHSELQRAKTQLQSMVLMNLESRPVVFEDMARQVLATGDRKQPTYFIERISEISLDDVHRVAGHMLKSKLSMAAYGTLAKLPKRETVQAALMDKLGRLKPRSGLSLFR</sequence>
<evidence type="ECO:0000256" key="7">
    <source>
        <dbReference type="ARBA" id="ARBA00030006"/>
    </source>
</evidence>
<dbReference type="Gene3D" id="3.30.830.10">
    <property type="entry name" value="Metalloenzyme, LuxS/M16 peptidase-like"/>
    <property type="match status" value="2"/>
</dbReference>
<evidence type="ECO:0000256" key="3">
    <source>
        <dbReference type="ARBA" id="ARBA00007261"/>
    </source>
</evidence>
<evidence type="ECO:0000259" key="9">
    <source>
        <dbReference type="Pfam" id="PF00675"/>
    </source>
</evidence>
<protein>
    <recommendedName>
        <fullName evidence="4">Mitochondrial-processing peptidase subunit alpha</fullName>
    </recommendedName>
    <alternativeName>
        <fullName evidence="7">Alpha-MPP</fullName>
    </alternativeName>
</protein>
<dbReference type="PANTHER" id="PTHR11851">
    <property type="entry name" value="METALLOPROTEASE"/>
    <property type="match status" value="1"/>
</dbReference>
<evidence type="ECO:0000256" key="6">
    <source>
        <dbReference type="ARBA" id="ARBA00023128"/>
    </source>
</evidence>
<evidence type="ECO:0000259" key="10">
    <source>
        <dbReference type="Pfam" id="PF05193"/>
    </source>
</evidence>
<evidence type="ECO:0000256" key="1">
    <source>
        <dbReference type="ARBA" id="ARBA00002123"/>
    </source>
</evidence>
<dbReference type="GO" id="GO:0006627">
    <property type="term" value="P:protein processing involved in protein targeting to mitochondrion"/>
    <property type="evidence" value="ECO:0007669"/>
    <property type="project" value="TreeGrafter"/>
</dbReference>
<dbReference type="InterPro" id="IPR011249">
    <property type="entry name" value="Metalloenz_LuxS/M16"/>
</dbReference>
<reference evidence="11" key="1">
    <citation type="submission" date="2017-11" db="EMBL/GenBank/DDBJ databases">
        <title>The sensing device of the deep-sea amphipod.</title>
        <authorList>
            <person name="Kobayashi H."/>
            <person name="Nagahama T."/>
            <person name="Arai W."/>
            <person name="Sasagawa Y."/>
            <person name="Umeda M."/>
            <person name="Hayashi T."/>
            <person name="Nikaido I."/>
            <person name="Watanabe H."/>
            <person name="Oguri K."/>
            <person name="Kitazato H."/>
            <person name="Fujioka K."/>
            <person name="Kido Y."/>
            <person name="Takami H."/>
        </authorList>
    </citation>
    <scope>NUCLEOTIDE SEQUENCE</scope>
    <source>
        <tissue evidence="11">Whole body</tissue>
    </source>
</reference>
<organism evidence="11">
    <name type="scientific">Hirondellea gigas</name>
    <dbReference type="NCBI Taxonomy" id="1518452"/>
    <lineage>
        <taxon>Eukaryota</taxon>
        <taxon>Metazoa</taxon>
        <taxon>Ecdysozoa</taxon>
        <taxon>Arthropoda</taxon>
        <taxon>Crustacea</taxon>
        <taxon>Multicrustacea</taxon>
        <taxon>Malacostraca</taxon>
        <taxon>Eumalacostraca</taxon>
        <taxon>Peracarida</taxon>
        <taxon>Amphipoda</taxon>
        <taxon>Amphilochidea</taxon>
        <taxon>Lysianassida</taxon>
        <taxon>Lysianassidira</taxon>
        <taxon>Lysianassoidea</taxon>
        <taxon>Lysianassidae</taxon>
        <taxon>Hirondellea</taxon>
    </lineage>
</organism>
<dbReference type="Pfam" id="PF05193">
    <property type="entry name" value="Peptidase_M16_C"/>
    <property type="match status" value="1"/>
</dbReference>
<feature type="compositionally biased region" description="Polar residues" evidence="8">
    <location>
        <begin position="52"/>
        <end position="67"/>
    </location>
</feature>
<keyword evidence="5" id="KW-0809">Transit peptide</keyword>
<comment type="similarity">
    <text evidence="3">Belongs to the peptidase M16 family.</text>
</comment>
<dbReference type="SUPFAM" id="SSF63411">
    <property type="entry name" value="LuxS/MPP-like metallohydrolase"/>
    <property type="match status" value="2"/>
</dbReference>
<comment type="subcellular location">
    <subcellularLocation>
        <location evidence="2">Mitochondrion matrix</location>
    </subcellularLocation>
</comment>
<evidence type="ECO:0000256" key="2">
    <source>
        <dbReference type="ARBA" id="ARBA00004305"/>
    </source>
</evidence>
<dbReference type="GO" id="GO:0046872">
    <property type="term" value="F:metal ion binding"/>
    <property type="evidence" value="ECO:0007669"/>
    <property type="project" value="InterPro"/>
</dbReference>
<dbReference type="InterPro" id="IPR007863">
    <property type="entry name" value="Peptidase_M16_C"/>
</dbReference>
<feature type="domain" description="Peptidase M16 C-terminal" evidence="10">
    <location>
        <begin position="283"/>
        <end position="489"/>
    </location>
</feature>
<dbReference type="EMBL" id="IACT01003181">
    <property type="protein sequence ID" value="LAC22430.1"/>
    <property type="molecule type" value="mRNA"/>
</dbReference>
<dbReference type="AlphaFoldDB" id="A0A6A7FVU7"/>
<dbReference type="Pfam" id="PF00675">
    <property type="entry name" value="Peptidase_M16"/>
    <property type="match status" value="1"/>
</dbReference>